<name>A0A3N0ECD4_9ACTN</name>
<keyword evidence="1" id="KW-1133">Transmembrane helix</keyword>
<dbReference type="EMBL" id="RJMB01000006">
    <property type="protein sequence ID" value="RNL85501.1"/>
    <property type="molecule type" value="Genomic_DNA"/>
</dbReference>
<evidence type="ECO:0000313" key="2">
    <source>
        <dbReference type="EMBL" id="RNL85501.1"/>
    </source>
</evidence>
<accession>A0A3N0ECD4</accession>
<keyword evidence="1" id="KW-0812">Transmembrane</keyword>
<keyword evidence="3" id="KW-1185">Reference proteome</keyword>
<evidence type="ECO:0000313" key="3">
    <source>
        <dbReference type="Proteomes" id="UP000269198"/>
    </source>
</evidence>
<protein>
    <recommendedName>
        <fullName evidence="4">DUF4064 domain-containing protein</fullName>
    </recommendedName>
</protein>
<evidence type="ECO:0008006" key="4">
    <source>
        <dbReference type="Google" id="ProtNLM"/>
    </source>
</evidence>
<dbReference type="AlphaFoldDB" id="A0A3N0ECD4"/>
<evidence type="ECO:0000256" key="1">
    <source>
        <dbReference type="SAM" id="Phobius"/>
    </source>
</evidence>
<reference evidence="2 3" key="1">
    <citation type="submission" date="2018-11" db="EMBL/GenBank/DDBJ databases">
        <title>The genome draft of YIM 96095.</title>
        <authorList>
            <person name="Tang S.-K."/>
            <person name="Chunyu W.-X."/>
            <person name="Feng Y.-Z."/>
        </authorList>
    </citation>
    <scope>NUCLEOTIDE SEQUENCE [LARGE SCALE GENOMIC DNA]</scope>
    <source>
        <strain evidence="2 3">YIM 96095</strain>
    </source>
</reference>
<sequence length="104" mass="10082">MGEGGAALAMIVGGVSAALQTEDGGTVVWLGFTAVFIGVAGIVGGALARGSPRAAALILPLTGVLGFVAISFGWLLAGPTLIVGAVLAWFGRTRTETGPGTATG</sequence>
<organism evidence="2 3">
    <name type="scientific">Halostreptopolyspora alba</name>
    <dbReference type="NCBI Taxonomy" id="2487137"/>
    <lineage>
        <taxon>Bacteria</taxon>
        <taxon>Bacillati</taxon>
        <taxon>Actinomycetota</taxon>
        <taxon>Actinomycetes</taxon>
        <taxon>Streptosporangiales</taxon>
        <taxon>Nocardiopsidaceae</taxon>
        <taxon>Halostreptopolyspora</taxon>
    </lineage>
</organism>
<feature type="transmembrane region" description="Helical" evidence="1">
    <location>
        <begin position="27"/>
        <end position="48"/>
    </location>
</feature>
<comment type="caution">
    <text evidence="2">The sequence shown here is derived from an EMBL/GenBank/DDBJ whole genome shotgun (WGS) entry which is preliminary data.</text>
</comment>
<proteinExistence type="predicted"/>
<gene>
    <name evidence="2" type="ORF">EFW17_08465</name>
</gene>
<feature type="transmembrane region" description="Helical" evidence="1">
    <location>
        <begin position="55"/>
        <end position="77"/>
    </location>
</feature>
<keyword evidence="1" id="KW-0472">Membrane</keyword>
<dbReference type="Proteomes" id="UP000269198">
    <property type="component" value="Unassembled WGS sequence"/>
</dbReference>